<protein>
    <recommendedName>
        <fullName evidence="1">Nucleoside phosphorylase domain-containing protein</fullName>
    </recommendedName>
</protein>
<dbReference type="Gene3D" id="3.40.50.1580">
    <property type="entry name" value="Nucleoside phosphorylase domain"/>
    <property type="match status" value="1"/>
</dbReference>
<organism>
    <name type="scientific">Pyricularia oryzae (strain P131)</name>
    <name type="common">Rice blast fungus</name>
    <name type="synonym">Magnaporthe oryzae</name>
    <dbReference type="NCBI Taxonomy" id="1143193"/>
    <lineage>
        <taxon>Eukaryota</taxon>
        <taxon>Fungi</taxon>
        <taxon>Dikarya</taxon>
        <taxon>Ascomycota</taxon>
        <taxon>Pezizomycotina</taxon>
        <taxon>Sordariomycetes</taxon>
        <taxon>Sordariomycetidae</taxon>
        <taxon>Magnaporthales</taxon>
        <taxon>Pyriculariaceae</taxon>
        <taxon>Pyricularia</taxon>
    </lineage>
</organism>
<dbReference type="EMBL" id="JH795024">
    <property type="protein sequence ID" value="ELQ64451.1"/>
    <property type="molecule type" value="Genomic_DNA"/>
</dbReference>
<gene>
    <name evidence="2" type="ORF">OOW_P131scaffold00616g1</name>
</gene>
<evidence type="ECO:0000259" key="1">
    <source>
        <dbReference type="Pfam" id="PF01048"/>
    </source>
</evidence>
<accession>L7J8C2</accession>
<dbReference type="Pfam" id="PF01048">
    <property type="entry name" value="PNP_UDP_1"/>
    <property type="match status" value="1"/>
</dbReference>
<evidence type="ECO:0000313" key="2">
    <source>
        <dbReference type="EMBL" id="ELQ64451.1"/>
    </source>
</evidence>
<reference evidence="2" key="1">
    <citation type="journal article" date="2012" name="PLoS Genet.">
        <title>Comparative analysis of the genomes of two field isolates of the rice blast fungus Magnaporthe oryzae.</title>
        <authorList>
            <person name="Xue M."/>
            <person name="Yang J."/>
            <person name="Li Z."/>
            <person name="Hu S."/>
            <person name="Yao N."/>
            <person name="Dean R.A."/>
            <person name="Zhao W."/>
            <person name="Shen M."/>
            <person name="Zhang H."/>
            <person name="Li C."/>
            <person name="Liu L."/>
            <person name="Cao L."/>
            <person name="Xu X."/>
            <person name="Xing Y."/>
            <person name="Hsiang T."/>
            <person name="Zhang Z."/>
            <person name="Xu J.R."/>
            <person name="Peng Y.L."/>
        </authorList>
    </citation>
    <scope>NUCLEOTIDE SEQUENCE [LARGE SCALE GENOMIC DNA]</scope>
    <source>
        <strain evidence="2">P131</strain>
    </source>
</reference>
<dbReference type="GO" id="GO:0003824">
    <property type="term" value="F:catalytic activity"/>
    <property type="evidence" value="ECO:0007669"/>
    <property type="project" value="InterPro"/>
</dbReference>
<dbReference type="SUPFAM" id="SSF53167">
    <property type="entry name" value="Purine and uridine phosphorylases"/>
    <property type="match status" value="1"/>
</dbReference>
<dbReference type="InterPro" id="IPR053137">
    <property type="entry name" value="NLR-like"/>
</dbReference>
<dbReference type="InterPro" id="IPR035994">
    <property type="entry name" value="Nucleoside_phosphorylase_sf"/>
</dbReference>
<proteinExistence type="predicted"/>
<feature type="domain" description="Nucleoside phosphorylase" evidence="1">
    <location>
        <begin position="26"/>
        <end position="317"/>
    </location>
</feature>
<sequence length="716" mass="79563">MPPSKRHREENASESEPTIAPENFTVGWICALPIELAAAAEMMDEEFADLPCNPTDSNIYSFGRIGNHNVVAACLPAGQMGTNQAAVVASHMNASFPSLRFGVLVGIGGGVPNLDADIDIRLGDVVISQAADHYGGVVQYDFGKTGADGRVARTGSLNAPPRILLNALAKLRANDFRDRTQVVGHLSKLSSQPKFASPGPENDMLYEALSQHKAGATCVKCRPEDMVDRETRTTTDPRLFFGTIASGNQVMKDGLTRDRYSRELGGVLCFEMEAAGLMNSFPCIVVRGICDYADAHKNKRWQPYAAATAAACAKELLSVIPREKVLEEKLVRQLIPIFVLLVAEEQLHVSIHQRDIAAQQLAELQLQRFVIFLKTKFAQIKRDCNVDQNPWPTVNDLDRMVQLATTPEPLFIYAATLCRFVYDEKRPCNPKKQLKSWLKQCEDGKSQLHQIYDPVLSQVFLGNEEAESGQQLQFLGAIVLLATPLPATSLTVLLGLDVDDVNWWLPELHAVLEIPPEPHRPIRLLHKSFSDFLLSSKDSGISKHYIDAAETHGKLAARCIKRMKAGLKRDICDIRKPDGLRDKIDKQMMDTHIPADFQYACVYWVYHLQQSEGPVGDDVYVFLCNYLLNWLEVLAILGKVSDGAAAMKQLLAMRQAPNAPGELSEFIKDASKVIAAFGSIIEQTPFQIYEALILFSPITSKVRQRFWDQGLRDLRI</sequence>
<dbReference type="PANTHER" id="PTHR46082">
    <property type="entry name" value="ATP/GTP-BINDING PROTEIN-RELATED"/>
    <property type="match status" value="1"/>
</dbReference>
<dbReference type="PANTHER" id="PTHR46082:SF11">
    <property type="entry name" value="AAA+ ATPASE DOMAIN-CONTAINING PROTEIN-RELATED"/>
    <property type="match status" value="1"/>
</dbReference>
<dbReference type="InterPro" id="IPR000845">
    <property type="entry name" value="Nucleoside_phosphorylase_d"/>
</dbReference>
<dbReference type="AlphaFoldDB" id="L7J8C2"/>
<name>L7J8C2_PYRO1</name>
<dbReference type="GO" id="GO:0009116">
    <property type="term" value="P:nucleoside metabolic process"/>
    <property type="evidence" value="ECO:0007669"/>
    <property type="project" value="InterPro"/>
</dbReference>